<dbReference type="Pfam" id="PF02889">
    <property type="entry name" value="Sec63"/>
    <property type="match status" value="1"/>
</dbReference>
<evidence type="ECO:0000256" key="6">
    <source>
        <dbReference type="ARBA" id="ARBA00023235"/>
    </source>
</evidence>
<comment type="catalytic activity">
    <reaction evidence="8">
        <text>Couples ATP hydrolysis with the unwinding of duplex DNA by translocating in the 3'-5' direction.</text>
        <dbReference type="EC" id="5.6.2.4"/>
    </reaction>
</comment>
<name>A0A8S1DKA7_9INSE</name>
<dbReference type="Pfam" id="PF00271">
    <property type="entry name" value="Helicase_C"/>
    <property type="match status" value="1"/>
</dbReference>
<feature type="compositionally biased region" description="Low complexity" evidence="11">
    <location>
        <begin position="980"/>
        <end position="1001"/>
    </location>
</feature>
<dbReference type="PROSITE" id="PS51194">
    <property type="entry name" value="HELICASE_CTER"/>
    <property type="match status" value="1"/>
</dbReference>
<dbReference type="InterPro" id="IPR001650">
    <property type="entry name" value="Helicase_C-like"/>
</dbReference>
<keyword evidence="4" id="KW-0347">Helicase</keyword>
<accession>A0A8S1DKA7</accession>
<dbReference type="CDD" id="cd18795">
    <property type="entry name" value="SF2_C_Ski2"/>
    <property type="match status" value="1"/>
</dbReference>
<evidence type="ECO:0000256" key="8">
    <source>
        <dbReference type="ARBA" id="ARBA00034617"/>
    </source>
</evidence>
<dbReference type="Pfam" id="PF00270">
    <property type="entry name" value="DEAD"/>
    <property type="match status" value="1"/>
</dbReference>
<dbReference type="AlphaFoldDB" id="A0A8S1DKA7"/>
<comment type="caution">
    <text evidence="14">The sequence shown here is derived from an EMBL/GenBank/DDBJ whole genome shotgun (WGS) entry which is preliminary data.</text>
</comment>
<dbReference type="InterPro" id="IPR014001">
    <property type="entry name" value="Helicase_ATP-bd"/>
</dbReference>
<dbReference type="Gene3D" id="3.40.50.300">
    <property type="entry name" value="P-loop containing nucleotide triphosphate hydrolases"/>
    <property type="match status" value="2"/>
</dbReference>
<feature type="region of interest" description="Disordered" evidence="11">
    <location>
        <begin position="887"/>
        <end position="907"/>
    </location>
</feature>
<evidence type="ECO:0000256" key="10">
    <source>
        <dbReference type="ARBA" id="ARBA00048988"/>
    </source>
</evidence>
<dbReference type="PROSITE" id="PS51192">
    <property type="entry name" value="HELICASE_ATP_BIND_1"/>
    <property type="match status" value="1"/>
</dbReference>
<evidence type="ECO:0000259" key="12">
    <source>
        <dbReference type="PROSITE" id="PS51192"/>
    </source>
</evidence>
<proteinExistence type="inferred from homology"/>
<dbReference type="GO" id="GO:0016787">
    <property type="term" value="F:hydrolase activity"/>
    <property type="evidence" value="ECO:0007669"/>
    <property type="project" value="UniProtKB-KW"/>
</dbReference>
<evidence type="ECO:0000256" key="9">
    <source>
        <dbReference type="ARBA" id="ARBA00034808"/>
    </source>
</evidence>
<keyword evidence="3" id="KW-0378">Hydrolase</keyword>
<evidence type="ECO:0000313" key="15">
    <source>
        <dbReference type="Proteomes" id="UP000494165"/>
    </source>
</evidence>
<dbReference type="GO" id="GO:0003676">
    <property type="term" value="F:nucleic acid binding"/>
    <property type="evidence" value="ECO:0007669"/>
    <property type="project" value="InterPro"/>
</dbReference>
<dbReference type="Pfam" id="PF14520">
    <property type="entry name" value="HHH_5"/>
    <property type="match status" value="1"/>
</dbReference>
<dbReference type="Pfam" id="PF23445">
    <property type="entry name" value="WHD_SNRNP200"/>
    <property type="match status" value="1"/>
</dbReference>
<dbReference type="SMART" id="SM00487">
    <property type="entry name" value="DEXDc"/>
    <property type="match status" value="1"/>
</dbReference>
<evidence type="ECO:0000259" key="13">
    <source>
        <dbReference type="PROSITE" id="PS51194"/>
    </source>
</evidence>
<dbReference type="SUPFAM" id="SSF158702">
    <property type="entry name" value="Sec63 N-terminal domain-like"/>
    <property type="match status" value="1"/>
</dbReference>
<dbReference type="OrthoDB" id="5575at2759"/>
<keyword evidence="6" id="KW-0413">Isomerase</keyword>
<dbReference type="InterPro" id="IPR011545">
    <property type="entry name" value="DEAD/DEAH_box_helicase_dom"/>
</dbReference>
<feature type="region of interest" description="Disordered" evidence="11">
    <location>
        <begin position="980"/>
        <end position="1003"/>
    </location>
</feature>
<dbReference type="EMBL" id="CADEPI010000283">
    <property type="protein sequence ID" value="CAB3382753.1"/>
    <property type="molecule type" value="Genomic_DNA"/>
</dbReference>
<evidence type="ECO:0000256" key="11">
    <source>
        <dbReference type="SAM" id="MobiDB-lite"/>
    </source>
</evidence>
<feature type="domain" description="Helicase C-terminal" evidence="13">
    <location>
        <begin position="293"/>
        <end position="497"/>
    </location>
</feature>
<protein>
    <recommendedName>
        <fullName evidence="9">DNA 3'-5' helicase</fullName>
        <ecNumber evidence="9">5.6.2.4</ecNumber>
    </recommendedName>
</protein>
<dbReference type="GO" id="GO:0005524">
    <property type="term" value="F:ATP binding"/>
    <property type="evidence" value="ECO:0007669"/>
    <property type="project" value="UniProtKB-KW"/>
</dbReference>
<dbReference type="SUPFAM" id="SSF52540">
    <property type="entry name" value="P-loop containing nucleoside triphosphate hydrolases"/>
    <property type="match status" value="1"/>
</dbReference>
<evidence type="ECO:0000256" key="2">
    <source>
        <dbReference type="ARBA" id="ARBA00022741"/>
    </source>
</evidence>
<evidence type="ECO:0000256" key="4">
    <source>
        <dbReference type="ARBA" id="ARBA00022806"/>
    </source>
</evidence>
<keyword evidence="2" id="KW-0547">Nucleotide-binding</keyword>
<dbReference type="SMART" id="SM00490">
    <property type="entry name" value="HELICc"/>
    <property type="match status" value="1"/>
</dbReference>
<dbReference type="EC" id="5.6.2.4" evidence="9"/>
<dbReference type="GO" id="GO:0043138">
    <property type="term" value="F:3'-5' DNA helicase activity"/>
    <property type="evidence" value="ECO:0007669"/>
    <property type="project" value="UniProtKB-EC"/>
</dbReference>
<dbReference type="SMART" id="SM00973">
    <property type="entry name" value="Sec63"/>
    <property type="match status" value="1"/>
</dbReference>
<reference evidence="14 15" key="1">
    <citation type="submission" date="2020-04" db="EMBL/GenBank/DDBJ databases">
        <authorList>
            <person name="Alioto T."/>
            <person name="Alioto T."/>
            <person name="Gomez Garrido J."/>
        </authorList>
    </citation>
    <scope>NUCLEOTIDE SEQUENCE [LARGE SCALE GENOMIC DNA]</scope>
</reference>
<evidence type="ECO:0000313" key="14">
    <source>
        <dbReference type="EMBL" id="CAB3382753.1"/>
    </source>
</evidence>
<dbReference type="InterPro" id="IPR036388">
    <property type="entry name" value="WH-like_DNA-bd_sf"/>
</dbReference>
<sequence>YFSELFGFENERVNNASLQSVPKSLSPVDNLCRISVIAPKYRPIFKNIPFFNVIQSKVLDPVLKSDRPVVVAAPTGSGKTVIFELAIVWLLMQIERESPGWTDFKIIYIAPVKALCSERLADWNEKFGCAGLSCSEVTGDMENTYNSALRKHQIILTTPEKWDSMTRRWKDNRSLVQHVRLILIDEVHLLNEERRGPILEAVVSRMKTVQLSLELEGHVQGVGPKGIRFLAVSATIPNIEDIAQWLGCRSPQPPLHFSVSEEERPVKLKKIVYGYDSRPGWSSFRFDMQLNYRLKEILLKHSDGKPSLIFCSTRKSVTQCSDILIKELVFMPSPKQKADIKSMVGKLMDKKIGDALNRGVGAHHAGMHKNDRQIVENLFKNGSLPVLVSTSTLAMGVNLPAHLVVIKSTEQYIGGAYAEYGENAVLQMMGRAGRPQYDTSATAVIMTKMSQKAKYERLVGGKQAIESTLHRHLAEHLNAEVVLQTITNLNLAMTWLRSTYLYVRACKNPRTYNLPNDNRVETHLNNLCMKEMTALAKCGVVIMDGCNITSTDAGKIMAKYCLSLQSMNQFFENVTNAMTMDNLLHIVSKCSEFEEYQLRVIEKRTLNELNKKIRYKVAGKVQSIQSKVFVLIQANLDGLQCQDVALQQESFKIMKVAQRVSKCLDEFIRSKSPADFSSVLNALLLSKSIGKSMWYDSNLVAKQLTGIGPKYAETLVAAGKTSFRSIKESNPRDLERIMGIGTAKGNGFVSQATCLPDYELKLDSSKNELETVDLRVSCVLSNAADLRQGKTAGARHTSLFILADKTNNQVIYSEKISDLYLMRNTYTFSTSYVLPGAEDCITDIVASICSETWVGIDKTELIKVDCPRKISEQMETSVEDAPIFPVKSKSQPKKARAPTAKTKGDAAAKKKPSICTQTLEKYKMLPKQPSRIIRPQIQIQPSCVASCEPEIRPEIKPINVTASLDVEMTPAPECVEISQPASLHSGSSSPSYSPLYSPSISADSSPQVKKTYTLDYPMPKLNFHLEFESDDDEFESGPFKGECLPKLSDKKPTHSVVNKCKRTLSPARDADTFVDTVFEALGSAVTPIISTYLESSAFDVTENSIHKNFTEATRSNPRM</sequence>
<gene>
    <name evidence="14" type="ORF">CLODIP_2_CD12531</name>
</gene>
<dbReference type="FunFam" id="1.10.10.10:FF:000012">
    <property type="entry name" value="U5 small nuclear ribonucleoprotein helicase"/>
    <property type="match status" value="1"/>
</dbReference>
<feature type="non-terminal residue" evidence="14">
    <location>
        <position position="1"/>
    </location>
</feature>
<evidence type="ECO:0000256" key="7">
    <source>
        <dbReference type="ARBA" id="ARBA00023254"/>
    </source>
</evidence>
<dbReference type="Gene3D" id="1.10.150.20">
    <property type="entry name" value="5' to 3' exonuclease, C-terminal subdomain"/>
    <property type="match status" value="1"/>
</dbReference>
<comment type="catalytic activity">
    <reaction evidence="10">
        <text>ATP + H2O = ADP + phosphate + H(+)</text>
        <dbReference type="Rhea" id="RHEA:13065"/>
        <dbReference type="ChEBI" id="CHEBI:15377"/>
        <dbReference type="ChEBI" id="CHEBI:15378"/>
        <dbReference type="ChEBI" id="CHEBI:30616"/>
        <dbReference type="ChEBI" id="CHEBI:43474"/>
        <dbReference type="ChEBI" id="CHEBI:456216"/>
        <dbReference type="EC" id="5.6.2.4"/>
    </reaction>
</comment>
<evidence type="ECO:0000256" key="5">
    <source>
        <dbReference type="ARBA" id="ARBA00022840"/>
    </source>
</evidence>
<dbReference type="InterPro" id="IPR057842">
    <property type="entry name" value="WH_MER3"/>
</dbReference>
<keyword evidence="7" id="KW-0469">Meiosis</keyword>
<dbReference type="InterPro" id="IPR004179">
    <property type="entry name" value="Sec63-dom"/>
</dbReference>
<dbReference type="InterPro" id="IPR027417">
    <property type="entry name" value="P-loop_NTPase"/>
</dbReference>
<dbReference type="Gene3D" id="1.10.10.10">
    <property type="entry name" value="Winged helix-like DNA-binding domain superfamily/Winged helix DNA-binding domain"/>
    <property type="match status" value="1"/>
</dbReference>
<dbReference type="Proteomes" id="UP000494165">
    <property type="component" value="Unassembled WGS sequence"/>
</dbReference>
<dbReference type="PANTHER" id="PTHR47835:SF3">
    <property type="entry name" value="HELICASE FOR MEIOSIS 1"/>
    <property type="match status" value="1"/>
</dbReference>
<evidence type="ECO:0000256" key="1">
    <source>
        <dbReference type="ARBA" id="ARBA00010140"/>
    </source>
</evidence>
<dbReference type="GO" id="GO:0051321">
    <property type="term" value="P:meiotic cell cycle"/>
    <property type="evidence" value="ECO:0007669"/>
    <property type="project" value="UniProtKB-KW"/>
</dbReference>
<comment type="similarity">
    <text evidence="1">Belongs to the helicase family. SKI2 subfamily.</text>
</comment>
<keyword evidence="5" id="KW-0067">ATP-binding</keyword>
<organism evidence="14 15">
    <name type="scientific">Cloeon dipterum</name>
    <dbReference type="NCBI Taxonomy" id="197152"/>
    <lineage>
        <taxon>Eukaryota</taxon>
        <taxon>Metazoa</taxon>
        <taxon>Ecdysozoa</taxon>
        <taxon>Arthropoda</taxon>
        <taxon>Hexapoda</taxon>
        <taxon>Insecta</taxon>
        <taxon>Pterygota</taxon>
        <taxon>Palaeoptera</taxon>
        <taxon>Ephemeroptera</taxon>
        <taxon>Pisciforma</taxon>
        <taxon>Baetidae</taxon>
        <taxon>Cloeon</taxon>
    </lineage>
</organism>
<dbReference type="InterPro" id="IPR052247">
    <property type="entry name" value="Meiotic_Crossover_Helicase"/>
</dbReference>
<feature type="domain" description="Helicase ATP-binding" evidence="12">
    <location>
        <begin position="60"/>
        <end position="254"/>
    </location>
</feature>
<dbReference type="Gene3D" id="1.10.3380.10">
    <property type="entry name" value="Sec63 N-terminal domain-like domain"/>
    <property type="match status" value="1"/>
</dbReference>
<dbReference type="PANTHER" id="PTHR47835">
    <property type="entry name" value="HFM1, ATP DEPENDENT DNA HELICASE HOMOLOG"/>
    <property type="match status" value="1"/>
</dbReference>
<evidence type="ECO:0000256" key="3">
    <source>
        <dbReference type="ARBA" id="ARBA00022801"/>
    </source>
</evidence>
<keyword evidence="15" id="KW-1185">Reference proteome</keyword>